<dbReference type="SMART" id="SM00220">
    <property type="entry name" value="S_TKc"/>
    <property type="match status" value="1"/>
</dbReference>
<dbReference type="EMBL" id="BMAR01000064">
    <property type="protein sequence ID" value="GFR52415.1"/>
    <property type="molecule type" value="Genomic_DNA"/>
</dbReference>
<reference evidence="3 4" key="1">
    <citation type="journal article" date="2021" name="Sci. Rep.">
        <title>Genome sequencing of the multicellular alga Astrephomene provides insights into convergent evolution of germ-soma differentiation.</title>
        <authorList>
            <person name="Yamashita S."/>
            <person name="Yamamoto K."/>
            <person name="Matsuzaki R."/>
            <person name="Suzuki S."/>
            <person name="Yamaguchi H."/>
            <person name="Hirooka S."/>
            <person name="Minakuchi Y."/>
            <person name="Miyagishima S."/>
            <person name="Kawachi M."/>
            <person name="Toyoda A."/>
            <person name="Nozaki H."/>
        </authorList>
    </citation>
    <scope>NUCLEOTIDE SEQUENCE [LARGE SCALE GENOMIC DNA]</scope>
    <source>
        <strain evidence="3 4">NIES-4017</strain>
    </source>
</reference>
<feature type="region of interest" description="Disordered" evidence="1">
    <location>
        <begin position="795"/>
        <end position="835"/>
    </location>
</feature>
<accession>A0AAD3HTV3</accession>
<dbReference type="InterPro" id="IPR011009">
    <property type="entry name" value="Kinase-like_dom_sf"/>
</dbReference>
<feature type="compositionally biased region" description="Basic and acidic residues" evidence="1">
    <location>
        <begin position="885"/>
        <end position="896"/>
    </location>
</feature>
<dbReference type="InterPro" id="IPR008271">
    <property type="entry name" value="Ser/Thr_kinase_AS"/>
</dbReference>
<feature type="region of interest" description="Disordered" evidence="1">
    <location>
        <begin position="1"/>
        <end position="22"/>
    </location>
</feature>
<dbReference type="PROSITE" id="PS00108">
    <property type="entry name" value="PROTEIN_KINASE_ST"/>
    <property type="match status" value="1"/>
</dbReference>
<feature type="region of interest" description="Disordered" evidence="1">
    <location>
        <begin position="879"/>
        <end position="904"/>
    </location>
</feature>
<gene>
    <name evidence="3" type="ORF">Agub_g14987</name>
</gene>
<dbReference type="PROSITE" id="PS50011">
    <property type="entry name" value="PROTEIN_KINASE_DOM"/>
    <property type="match status" value="1"/>
</dbReference>
<feature type="domain" description="Protein kinase" evidence="2">
    <location>
        <begin position="980"/>
        <end position="1353"/>
    </location>
</feature>
<dbReference type="InterPro" id="IPR001245">
    <property type="entry name" value="Ser-Thr/Tyr_kinase_cat_dom"/>
</dbReference>
<feature type="compositionally biased region" description="Polar residues" evidence="1">
    <location>
        <begin position="822"/>
        <end position="833"/>
    </location>
</feature>
<evidence type="ECO:0000256" key="1">
    <source>
        <dbReference type="SAM" id="MobiDB-lite"/>
    </source>
</evidence>
<feature type="compositionally biased region" description="Pro residues" evidence="1">
    <location>
        <begin position="364"/>
        <end position="373"/>
    </location>
</feature>
<keyword evidence="4" id="KW-1185">Reference proteome</keyword>
<dbReference type="Pfam" id="PF07714">
    <property type="entry name" value="PK_Tyr_Ser-Thr"/>
    <property type="match status" value="2"/>
</dbReference>
<dbReference type="Gene3D" id="3.30.200.20">
    <property type="entry name" value="Phosphorylase Kinase, domain 1"/>
    <property type="match status" value="1"/>
</dbReference>
<comment type="caution">
    <text evidence="3">The sequence shown here is derived from an EMBL/GenBank/DDBJ whole genome shotgun (WGS) entry which is preliminary data.</text>
</comment>
<dbReference type="GO" id="GO:0005524">
    <property type="term" value="F:ATP binding"/>
    <property type="evidence" value="ECO:0007669"/>
    <property type="project" value="InterPro"/>
</dbReference>
<evidence type="ECO:0000313" key="3">
    <source>
        <dbReference type="EMBL" id="GFR52415.1"/>
    </source>
</evidence>
<evidence type="ECO:0000313" key="4">
    <source>
        <dbReference type="Proteomes" id="UP001054857"/>
    </source>
</evidence>
<dbReference type="InterPro" id="IPR051681">
    <property type="entry name" value="Ser/Thr_Kinases-Pseudokinases"/>
</dbReference>
<feature type="compositionally biased region" description="Polar residues" evidence="1">
    <location>
        <begin position="1"/>
        <end position="18"/>
    </location>
</feature>
<dbReference type="SUPFAM" id="SSF56112">
    <property type="entry name" value="Protein kinase-like (PK-like)"/>
    <property type="match status" value="1"/>
</dbReference>
<proteinExistence type="predicted"/>
<name>A0AAD3HTV3_9CHLO</name>
<feature type="compositionally biased region" description="Pro residues" evidence="1">
    <location>
        <begin position="343"/>
        <end position="353"/>
    </location>
</feature>
<evidence type="ECO:0000259" key="2">
    <source>
        <dbReference type="PROSITE" id="PS50011"/>
    </source>
</evidence>
<sequence length="1418" mass="145401">MASYNGISDSAPRTGSASHKQRSRGLLARLRYLCVCGASAREHGAPRGPRFSPAEPVCVALEKSEGNGVSVTAGDSADSQAGLSGSVNRPALQAVGPACADTASGTLVVDGDPQNPSAAKVDTQRSLLRTLTFNLPPGSTASLHVSPVHLVDMDATAGLLDGSAIGAPQPFTGSHAFAIPQHAAASATAAAQYALEPPFTAFLDSSYKFGGRNARPAAEPYPVTRGELPQASAGRASTGTFGTVREAVWPRAQLEDVPKRSISASLSTENPTASGQSPHAPGCSPALAPTAAASSQIQFAPAILQASPFANSGMTLAAASITAVAYHEPFSGRPNSQSFSHPPRQPIPPPSPHQPHASSSTFGPAPPPYPPSFPDLDQLQGTQYHHGLHDQYHHYQQQVQWQQWQLSSSASHPMHYQSFTSATQQRHGPHDAVFASTTPVLGLPVNDAGALLCPPSNTNSCTSPFVLNGASILPESSLGAARVSFHPRPPADVLVARYGSGAMALEYGRLDPANEASSGGRNKGSSFLPRGALCSLPSPPQAVFPASASAAAASGGAGGVMSYGPPPLSPARSSTTGFMALSRVSASGASASMLSMPIETGSVCDFTAPDTGLLAEQTALEMGMMAPPLDLLAAGANVSPQQPLARGAYGVVYSGTWHGCTCAVKIMLAANTENLSYQLTELFLCRALSCHPSIVQTFDCSIWRVTTDTLAAINRLCDAGTGTTAAAGVSGFRALGSCGRGAGGVCMAASSSVHPYNYSMYGGYGRSCSCIPPSAANAATSDMGTALLPDAAAHIRHTPSPEPPLAPRTARPGTTGGMVPSSEASSLDTQRSGHMSGPIPSCRYGTLGDPSASTPAACNPTALSTSNSLPVVGLHDRGLPPSTRTDTKHAAHERNSTRWPSPEPPCHVAPCCRRSGQHAAAPAACSRAHSCGLTTTAAPMQGPSTRVLSGFPGYMLDSASTANLPAAASTFSCNSTVNSELLPKVVGVGASGASGVSPLASDRSAFLSVTAGRPTGPGVGVGGLVMPAVRNAVATGDDDEDAAAAAAGARNLAQVLSQLGAREGQLAVLLVMEECDRGSLQQLLNKTAKAAGRAGVATSTAGAVAQGYGGGGGAAAGSCGGDGGGDGGSALYMPFSGGGRYGVLEALRAMVQTAKELALGMAFLHVHNIVHGDLKPGNVLLKGSRQDKRGFVVKISDFGLSRVLHTAAAAQPCVAEPATAEGAGDDSEAEHRSSSGCCGCGCGGGGRNGTIAYMAPELINGKHMSKASDVWAYGVLLWQLVTGKPPYEDLLPIQIYAAVASGEQLLSWPDGTHPALVQLGQSCLAVNPKDRPTFAQVITEEEQEQEEHLHEFCRFESLHGPMGLSLDVNCMLRFASSCLACLQCLYFVRLLYLCVVFHRRPGCGCRRSCGDCNVLRRR</sequence>
<feature type="compositionally biased region" description="Polar residues" evidence="1">
    <location>
        <begin position="262"/>
        <end position="277"/>
    </location>
</feature>
<protein>
    <recommendedName>
        <fullName evidence="2">Protein kinase domain-containing protein</fullName>
    </recommendedName>
</protein>
<dbReference type="Proteomes" id="UP001054857">
    <property type="component" value="Unassembled WGS sequence"/>
</dbReference>
<feature type="region of interest" description="Disordered" evidence="1">
    <location>
        <begin position="217"/>
        <end position="237"/>
    </location>
</feature>
<dbReference type="Gene3D" id="1.10.510.10">
    <property type="entry name" value="Transferase(Phosphotransferase) domain 1"/>
    <property type="match status" value="1"/>
</dbReference>
<dbReference type="PANTHER" id="PTHR44329:SF289">
    <property type="entry name" value="SERINE_THREONINE-PROTEIN KINASE VIK"/>
    <property type="match status" value="1"/>
</dbReference>
<feature type="region of interest" description="Disordered" evidence="1">
    <location>
        <begin position="332"/>
        <end position="379"/>
    </location>
</feature>
<dbReference type="PANTHER" id="PTHR44329">
    <property type="entry name" value="SERINE/THREONINE-PROTEIN KINASE TNNI3K-RELATED"/>
    <property type="match status" value="1"/>
</dbReference>
<organism evidence="3 4">
    <name type="scientific">Astrephomene gubernaculifera</name>
    <dbReference type="NCBI Taxonomy" id="47775"/>
    <lineage>
        <taxon>Eukaryota</taxon>
        <taxon>Viridiplantae</taxon>
        <taxon>Chlorophyta</taxon>
        <taxon>core chlorophytes</taxon>
        <taxon>Chlorophyceae</taxon>
        <taxon>CS clade</taxon>
        <taxon>Chlamydomonadales</taxon>
        <taxon>Astrephomenaceae</taxon>
        <taxon>Astrephomene</taxon>
    </lineage>
</organism>
<dbReference type="GO" id="GO:0004674">
    <property type="term" value="F:protein serine/threonine kinase activity"/>
    <property type="evidence" value="ECO:0007669"/>
    <property type="project" value="TreeGrafter"/>
</dbReference>
<feature type="region of interest" description="Disordered" evidence="1">
    <location>
        <begin position="258"/>
        <end position="287"/>
    </location>
</feature>
<dbReference type="InterPro" id="IPR000719">
    <property type="entry name" value="Prot_kinase_dom"/>
</dbReference>